<dbReference type="SUPFAM" id="SSF51182">
    <property type="entry name" value="RmlC-like cupins"/>
    <property type="match status" value="1"/>
</dbReference>
<evidence type="ECO:0000259" key="2">
    <source>
        <dbReference type="Pfam" id="PF07883"/>
    </source>
</evidence>
<name>A0ABP3CZQ3_9PSEU</name>
<dbReference type="PANTHER" id="PTHR43346">
    <property type="entry name" value="LIGAND BINDING DOMAIN PROTEIN, PUTATIVE (AFU_ORTHOLOGUE AFUA_6G14370)-RELATED"/>
    <property type="match status" value="1"/>
</dbReference>
<proteinExistence type="predicted"/>
<evidence type="ECO:0000313" key="4">
    <source>
        <dbReference type="Proteomes" id="UP001500416"/>
    </source>
</evidence>
<dbReference type="InterPro" id="IPR014710">
    <property type="entry name" value="RmlC-like_jellyroll"/>
</dbReference>
<dbReference type="InterPro" id="IPR013096">
    <property type="entry name" value="Cupin_2"/>
</dbReference>
<dbReference type="InterPro" id="IPR011051">
    <property type="entry name" value="RmlC_Cupin_sf"/>
</dbReference>
<evidence type="ECO:0000313" key="3">
    <source>
        <dbReference type="EMBL" id="GAA0219477.1"/>
    </source>
</evidence>
<protein>
    <recommendedName>
        <fullName evidence="2">Cupin type-2 domain-containing protein</fullName>
    </recommendedName>
</protein>
<gene>
    <name evidence="3" type="ORF">GCM10010492_16840</name>
</gene>
<organism evidence="3 4">
    <name type="scientific">Saccharothrix mutabilis subsp. mutabilis</name>
    <dbReference type="NCBI Taxonomy" id="66855"/>
    <lineage>
        <taxon>Bacteria</taxon>
        <taxon>Bacillati</taxon>
        <taxon>Actinomycetota</taxon>
        <taxon>Actinomycetes</taxon>
        <taxon>Pseudonocardiales</taxon>
        <taxon>Pseudonocardiaceae</taxon>
        <taxon>Saccharothrix</taxon>
    </lineage>
</organism>
<dbReference type="Proteomes" id="UP001500416">
    <property type="component" value="Unassembled WGS sequence"/>
</dbReference>
<dbReference type="Pfam" id="PF07883">
    <property type="entry name" value="Cupin_2"/>
    <property type="match status" value="1"/>
</dbReference>
<dbReference type="PANTHER" id="PTHR43346:SF1">
    <property type="entry name" value="QUERCETIN 2,3-DIOXYGENASE-RELATED"/>
    <property type="match status" value="1"/>
</dbReference>
<reference evidence="4" key="1">
    <citation type="journal article" date="2019" name="Int. J. Syst. Evol. Microbiol.">
        <title>The Global Catalogue of Microorganisms (GCM) 10K type strain sequencing project: providing services to taxonomists for standard genome sequencing and annotation.</title>
        <authorList>
            <consortium name="The Broad Institute Genomics Platform"/>
            <consortium name="The Broad Institute Genome Sequencing Center for Infectious Disease"/>
            <person name="Wu L."/>
            <person name="Ma J."/>
        </authorList>
    </citation>
    <scope>NUCLEOTIDE SEQUENCE [LARGE SCALE GENOMIC DNA]</scope>
    <source>
        <strain evidence="4">JCM 3380</strain>
    </source>
</reference>
<dbReference type="EMBL" id="BAAABU010000003">
    <property type="protein sequence ID" value="GAA0219477.1"/>
    <property type="molecule type" value="Genomic_DNA"/>
</dbReference>
<evidence type="ECO:0000256" key="1">
    <source>
        <dbReference type="SAM" id="MobiDB-lite"/>
    </source>
</evidence>
<dbReference type="RefSeq" id="WP_343933100.1">
    <property type="nucleotide sequence ID" value="NZ_BAAABU010000003.1"/>
</dbReference>
<keyword evidence="4" id="KW-1185">Reference proteome</keyword>
<dbReference type="CDD" id="cd02208">
    <property type="entry name" value="cupin_RmlC-like"/>
    <property type="match status" value="1"/>
</dbReference>
<accession>A0ABP3CZQ3</accession>
<feature type="region of interest" description="Disordered" evidence="1">
    <location>
        <begin position="51"/>
        <end position="73"/>
    </location>
</feature>
<comment type="caution">
    <text evidence="3">The sequence shown here is derived from an EMBL/GenBank/DDBJ whole genome shotgun (WGS) entry which is preliminary data.</text>
</comment>
<feature type="domain" description="Cupin type-2" evidence="2">
    <location>
        <begin position="161"/>
        <end position="217"/>
    </location>
</feature>
<sequence length="247" mass="24853">MTTLVRTSEVDGVVVGTALGTIALHTGDFALEGDAETAALVIAGEAHLREAAQGDPSGGGRGGADGLGVGDGVHGPARLGGTARLLVLTSRHPAPGEAKTWRFAPAGRTAAQHAGRTAAEHAGATAADHLLADGGGFTDMGVRWLATADTLGTAGLVVATSTFAPGGHHEPHRHPHADEFFLVLRGGGYHHASDGPIRLDPGDLVHVPAGEPHGFRTDPGTVTTALYGYLGAGSLDQAGYEVEGGAR</sequence>
<dbReference type="InterPro" id="IPR052538">
    <property type="entry name" value="Flavonoid_dioxygenase-like"/>
</dbReference>
<dbReference type="Gene3D" id="2.60.120.10">
    <property type="entry name" value="Jelly Rolls"/>
    <property type="match status" value="1"/>
</dbReference>
<feature type="compositionally biased region" description="Gly residues" evidence="1">
    <location>
        <begin position="56"/>
        <end position="73"/>
    </location>
</feature>